<dbReference type="InterPro" id="IPR030921">
    <property type="entry name" value="LPS_export_LptB"/>
</dbReference>
<dbReference type="InterPro" id="IPR003593">
    <property type="entry name" value="AAA+_ATPase"/>
</dbReference>
<evidence type="ECO:0000256" key="6">
    <source>
        <dbReference type="ARBA" id="ARBA00022475"/>
    </source>
</evidence>
<protein>
    <recommendedName>
        <fullName evidence="4">Lipopolysaccharide export system ATP-binding protein LptB</fullName>
    </recommendedName>
</protein>
<keyword evidence="17" id="KW-1185">Reference proteome</keyword>
<dbReference type="PROSITE" id="PS50893">
    <property type="entry name" value="ABC_TRANSPORTER_2"/>
    <property type="match status" value="1"/>
</dbReference>
<dbReference type="InterPro" id="IPR003439">
    <property type="entry name" value="ABC_transporter-like_ATP-bd"/>
</dbReference>
<dbReference type="Pfam" id="PF00005">
    <property type="entry name" value="ABC_tran"/>
    <property type="match status" value="1"/>
</dbReference>
<evidence type="ECO:0000256" key="13">
    <source>
        <dbReference type="ARBA" id="ARBA00024818"/>
    </source>
</evidence>
<comment type="similarity">
    <text evidence="3">Belongs to the ABC transporter superfamily. Outer membrane lipopolysaccharide export (TC 1.B.42) family.</text>
</comment>
<evidence type="ECO:0000256" key="1">
    <source>
        <dbReference type="ARBA" id="ARBA00004496"/>
    </source>
</evidence>
<dbReference type="AlphaFoldDB" id="A0A3A1Y303"/>
<keyword evidence="10 16" id="KW-0067">ATP-binding</keyword>
<dbReference type="SUPFAM" id="SSF52540">
    <property type="entry name" value="P-loop containing nucleoside triphosphate hydrolases"/>
    <property type="match status" value="1"/>
</dbReference>
<keyword evidence="8" id="KW-0997">Cell inner membrane</keyword>
<proteinExistence type="inferred from homology"/>
<evidence type="ECO:0000259" key="15">
    <source>
        <dbReference type="PROSITE" id="PS50893"/>
    </source>
</evidence>
<keyword evidence="11" id="KW-1278">Translocase</keyword>
<dbReference type="PANTHER" id="PTHR45772">
    <property type="entry name" value="CONSERVED COMPONENT OF ABC TRANSPORTER FOR NATURAL AMINO ACIDS-RELATED"/>
    <property type="match status" value="1"/>
</dbReference>
<keyword evidence="5" id="KW-0813">Transport</keyword>
<evidence type="ECO:0000256" key="4">
    <source>
        <dbReference type="ARBA" id="ARBA00017803"/>
    </source>
</evidence>
<gene>
    <name evidence="16" type="primary">lptB</name>
    <name evidence="16" type="ORF">CJP74_06620</name>
</gene>
<evidence type="ECO:0000256" key="9">
    <source>
        <dbReference type="ARBA" id="ARBA00022741"/>
    </source>
</evidence>
<comment type="function">
    <text evidence="13">Part of the ABC transporter complex LptBFG involved in the translocation of lipopolysaccharide (LPS) from the inner membrane to the outer membrane. Probably responsible for energy coupling to the transport system.</text>
</comment>
<dbReference type="Gene3D" id="3.40.50.300">
    <property type="entry name" value="P-loop containing nucleotide triphosphate hydrolases"/>
    <property type="match status" value="1"/>
</dbReference>
<dbReference type="PROSITE" id="PS00211">
    <property type="entry name" value="ABC_TRANSPORTER_1"/>
    <property type="match status" value="1"/>
</dbReference>
<dbReference type="InterPro" id="IPR017871">
    <property type="entry name" value="ABC_transporter-like_CS"/>
</dbReference>
<evidence type="ECO:0000313" key="17">
    <source>
        <dbReference type="Proteomes" id="UP000266258"/>
    </source>
</evidence>
<dbReference type="GO" id="GO:0005524">
    <property type="term" value="F:ATP binding"/>
    <property type="evidence" value="ECO:0007669"/>
    <property type="project" value="UniProtKB-KW"/>
</dbReference>
<dbReference type="InterPro" id="IPR051120">
    <property type="entry name" value="ABC_AA/LPS_Transport"/>
</dbReference>
<sequence length="241" mass="26944">MTEHKLSVKNIAKSYKRPIVEDVSLEVKSGEIVVLLGPNGAGKTTTFYTIVGLVEQDSGDIFIDDQCITNLPIYKRAQMGIGYLPQEVSIFRQLSVRDNIYSVLQLRKDLNEEQREEELNRLLEQFHITHIVDSVGQALSGGEKRRVEIARALAANPKFILLDEPFAGVDPISVEDIKNNIYALKNLGIGILITDHNVKATLEICDRAYIIGQGHVIASGTPDEVKANERVQELYIPKDYL</sequence>
<dbReference type="NCBIfam" id="TIGR04406">
    <property type="entry name" value="LPS_export_lptB"/>
    <property type="match status" value="1"/>
</dbReference>
<evidence type="ECO:0000313" key="16">
    <source>
        <dbReference type="EMBL" id="RIY31669.1"/>
    </source>
</evidence>
<dbReference type="EMBL" id="NRJH01000057">
    <property type="protein sequence ID" value="RIY31669.1"/>
    <property type="molecule type" value="Genomic_DNA"/>
</dbReference>
<dbReference type="InterPro" id="IPR027417">
    <property type="entry name" value="P-loop_NTPase"/>
</dbReference>
<keyword evidence="6" id="KW-1003">Cell membrane</keyword>
<evidence type="ECO:0000256" key="12">
    <source>
        <dbReference type="ARBA" id="ARBA00023136"/>
    </source>
</evidence>
<dbReference type="OrthoDB" id="9781337at2"/>
<evidence type="ECO:0000256" key="8">
    <source>
        <dbReference type="ARBA" id="ARBA00022519"/>
    </source>
</evidence>
<comment type="subunit">
    <text evidence="14">Component of the lipopolysaccharide transport and assembly complex. The LptBFG transporter is composed of two ATP-binding proteins (LptB) and two transmembrane proteins (LptF and LptG).</text>
</comment>
<evidence type="ECO:0000256" key="10">
    <source>
        <dbReference type="ARBA" id="ARBA00022840"/>
    </source>
</evidence>
<evidence type="ECO:0000256" key="11">
    <source>
        <dbReference type="ARBA" id="ARBA00022967"/>
    </source>
</evidence>
<dbReference type="RefSeq" id="WP_119497528.1">
    <property type="nucleotide sequence ID" value="NZ_NRJH01000057.1"/>
</dbReference>
<evidence type="ECO:0000256" key="5">
    <source>
        <dbReference type="ARBA" id="ARBA00022448"/>
    </source>
</evidence>
<evidence type="ECO:0000256" key="3">
    <source>
        <dbReference type="ARBA" id="ARBA00010865"/>
    </source>
</evidence>
<dbReference type="GO" id="GO:0005737">
    <property type="term" value="C:cytoplasm"/>
    <property type="evidence" value="ECO:0007669"/>
    <property type="project" value="UniProtKB-SubCell"/>
</dbReference>
<dbReference type="InterPro" id="IPR032823">
    <property type="entry name" value="BCA_ABC_TP_C"/>
</dbReference>
<keyword evidence="12" id="KW-0472">Membrane</keyword>
<evidence type="ECO:0000256" key="7">
    <source>
        <dbReference type="ARBA" id="ARBA00022490"/>
    </source>
</evidence>
<dbReference type="SMART" id="SM00382">
    <property type="entry name" value="AAA"/>
    <property type="match status" value="1"/>
</dbReference>
<evidence type="ECO:0000256" key="14">
    <source>
        <dbReference type="ARBA" id="ARBA00026081"/>
    </source>
</evidence>
<comment type="caution">
    <text evidence="16">The sequence shown here is derived from an EMBL/GenBank/DDBJ whole genome shotgun (WGS) entry which is preliminary data.</text>
</comment>
<dbReference type="GO" id="GO:0043190">
    <property type="term" value="C:ATP-binding cassette (ABC) transporter complex"/>
    <property type="evidence" value="ECO:0007669"/>
    <property type="project" value="InterPro"/>
</dbReference>
<accession>A0A3A1Y303</accession>
<dbReference type="GO" id="GO:0055085">
    <property type="term" value="P:transmembrane transport"/>
    <property type="evidence" value="ECO:0007669"/>
    <property type="project" value="InterPro"/>
</dbReference>
<dbReference type="Proteomes" id="UP000266258">
    <property type="component" value="Unassembled WGS sequence"/>
</dbReference>
<dbReference type="PANTHER" id="PTHR45772:SF10">
    <property type="entry name" value="LIPOPOLYSACCHARIDE EXPORT SYSTEM ATP-BINDING PROTEIN LPTB"/>
    <property type="match status" value="1"/>
</dbReference>
<feature type="domain" description="ABC transporter" evidence="15">
    <location>
        <begin position="6"/>
        <end position="238"/>
    </location>
</feature>
<evidence type="ECO:0000256" key="2">
    <source>
        <dbReference type="ARBA" id="ARBA00004515"/>
    </source>
</evidence>
<keyword evidence="7" id="KW-0963">Cytoplasm</keyword>
<keyword evidence="9" id="KW-0547">Nucleotide-binding</keyword>
<name>A0A3A1Y303_9GAMM</name>
<dbReference type="GO" id="GO:0016887">
    <property type="term" value="F:ATP hydrolysis activity"/>
    <property type="evidence" value="ECO:0007669"/>
    <property type="project" value="InterPro"/>
</dbReference>
<comment type="subcellular location">
    <subcellularLocation>
        <location evidence="2">Cell inner membrane</location>
        <topology evidence="2">Peripheral membrane protein</topology>
        <orientation evidence="2">Cytoplasmic side</orientation>
    </subcellularLocation>
    <subcellularLocation>
        <location evidence="1">Cytoplasm</location>
    </subcellularLocation>
</comment>
<dbReference type="CDD" id="cd03218">
    <property type="entry name" value="ABC_YhbG"/>
    <property type="match status" value="1"/>
</dbReference>
<organism evidence="16 17">
    <name type="scientific">Psittacicella melopsittaci</name>
    <dbReference type="NCBI Taxonomy" id="2028576"/>
    <lineage>
        <taxon>Bacteria</taxon>
        <taxon>Pseudomonadati</taxon>
        <taxon>Pseudomonadota</taxon>
        <taxon>Gammaproteobacteria</taxon>
        <taxon>Pasteurellales</taxon>
        <taxon>Psittacicellaceae</taxon>
        <taxon>Psittacicella</taxon>
    </lineage>
</organism>
<reference evidence="16 17" key="1">
    <citation type="submission" date="2017-08" db="EMBL/GenBank/DDBJ databases">
        <title>Reclassification of Bisgaard taxon 37 and 44.</title>
        <authorList>
            <person name="Christensen H."/>
        </authorList>
    </citation>
    <scope>NUCLEOTIDE SEQUENCE [LARGE SCALE GENOMIC DNA]</scope>
    <source>
        <strain evidence="16 17">B96_4</strain>
    </source>
</reference>
<dbReference type="Pfam" id="PF12399">
    <property type="entry name" value="BCA_ABC_TP_C"/>
    <property type="match status" value="1"/>
</dbReference>
<dbReference type="FunFam" id="3.40.50.300:FF:000151">
    <property type="entry name" value="Lipopolysaccharide ABC transporter ATP-binding protein"/>
    <property type="match status" value="1"/>
</dbReference>